<dbReference type="InterPro" id="IPR027961">
    <property type="entry name" value="DUF4442"/>
</dbReference>
<sequence>MEKMEIENAAARRRIREEILRAIARNRVPGYHFAGNFFGTMFEKVGPDGAIVQMDPGVHTADADGSLHIGALALLADVAMGASIRARIHPTVRLATTGMQLQFSGVAPKAPLEATATCDGYVRGAPGQHALSSVTVRQGGELICRASGVFMVVPAPGGKVLPPFPWRTRDELQVDLPATLDDEECAILARADALLAAPDCADSFIRRFLAYRTVRDEGGTTTTMPNGPHIGNRVGHLQGGVLLGLAAVNAHAALDGNWALTGLSASFMRPGEGQEMRARSRVVHCGRHTAMVRTEVFAEDRQILDAMTTHAALS</sequence>
<feature type="domain" description="Acyl-CoA thioesterase-like N-terminal HotDog" evidence="1">
    <location>
        <begin position="234"/>
        <end position="309"/>
    </location>
</feature>
<comment type="caution">
    <text evidence="2">The sequence shown here is derived from an EMBL/GenBank/DDBJ whole genome shotgun (WGS) entry which is preliminary data.</text>
</comment>
<dbReference type="Pfam" id="PF13622">
    <property type="entry name" value="4HBT_3"/>
    <property type="match status" value="1"/>
</dbReference>
<dbReference type="OrthoDB" id="8677401at2"/>
<evidence type="ECO:0000259" key="1">
    <source>
        <dbReference type="Pfam" id="PF13622"/>
    </source>
</evidence>
<dbReference type="SUPFAM" id="SSF54637">
    <property type="entry name" value="Thioesterase/thiol ester dehydrase-isomerase"/>
    <property type="match status" value="2"/>
</dbReference>
<dbReference type="Proteomes" id="UP000197535">
    <property type="component" value="Unassembled WGS sequence"/>
</dbReference>
<evidence type="ECO:0000313" key="2">
    <source>
        <dbReference type="EMBL" id="OWW19014.1"/>
    </source>
</evidence>
<keyword evidence="3" id="KW-1185">Reference proteome</keyword>
<dbReference type="RefSeq" id="WP_088705936.1">
    <property type="nucleotide sequence ID" value="NZ_LSTO01000001.1"/>
</dbReference>
<dbReference type="Pfam" id="PF14539">
    <property type="entry name" value="DUF4442"/>
    <property type="match status" value="1"/>
</dbReference>
<dbReference type="Gene3D" id="3.10.129.10">
    <property type="entry name" value="Hotdog Thioesterase"/>
    <property type="match status" value="2"/>
</dbReference>
<name>A0A254T8P8_9BURK</name>
<reference evidence="2 3" key="1">
    <citation type="submission" date="2016-02" db="EMBL/GenBank/DDBJ databases">
        <authorList>
            <person name="Wen L."/>
            <person name="He K."/>
            <person name="Yang H."/>
        </authorList>
    </citation>
    <scope>NUCLEOTIDE SEQUENCE [LARGE SCALE GENOMIC DNA]</scope>
    <source>
        <strain evidence="2 3">TSA40</strain>
    </source>
</reference>
<gene>
    <name evidence="2" type="ORF">AYR66_05435</name>
</gene>
<dbReference type="EMBL" id="LSTO01000001">
    <property type="protein sequence ID" value="OWW19014.1"/>
    <property type="molecule type" value="Genomic_DNA"/>
</dbReference>
<dbReference type="CDD" id="cd03443">
    <property type="entry name" value="PaaI_thioesterase"/>
    <property type="match status" value="2"/>
</dbReference>
<organism evidence="2 3">
    <name type="scientific">Noviherbaspirillum denitrificans</name>
    <dbReference type="NCBI Taxonomy" id="1968433"/>
    <lineage>
        <taxon>Bacteria</taxon>
        <taxon>Pseudomonadati</taxon>
        <taxon>Pseudomonadota</taxon>
        <taxon>Betaproteobacteria</taxon>
        <taxon>Burkholderiales</taxon>
        <taxon>Oxalobacteraceae</taxon>
        <taxon>Noviherbaspirillum</taxon>
    </lineage>
</organism>
<proteinExistence type="predicted"/>
<protein>
    <recommendedName>
        <fullName evidence="1">Acyl-CoA thioesterase-like N-terminal HotDog domain-containing protein</fullName>
    </recommendedName>
</protein>
<accession>A0A254T8P8</accession>
<dbReference type="InterPro" id="IPR029069">
    <property type="entry name" value="HotDog_dom_sf"/>
</dbReference>
<evidence type="ECO:0000313" key="3">
    <source>
        <dbReference type="Proteomes" id="UP000197535"/>
    </source>
</evidence>
<dbReference type="AlphaFoldDB" id="A0A254T8P8"/>
<dbReference type="InterPro" id="IPR049449">
    <property type="entry name" value="TesB_ACOT8-like_N"/>
</dbReference>